<keyword evidence="4" id="KW-0560">Oxidoreductase</keyword>
<dbReference type="Proteomes" id="UP000305517">
    <property type="component" value="Unassembled WGS sequence"/>
</dbReference>
<dbReference type="Gene3D" id="3.30.390.30">
    <property type="match status" value="1"/>
</dbReference>
<comment type="cofactor">
    <cofactor evidence="6">
        <name>FAD</name>
        <dbReference type="ChEBI" id="CHEBI:57692"/>
    </cofactor>
    <text evidence="6">Binds 1 FAD per subunit.</text>
</comment>
<feature type="disulfide bond" description="Redox-active" evidence="7">
    <location>
        <begin position="64"/>
        <end position="69"/>
    </location>
</feature>
<dbReference type="PIRSF" id="PIRSF000350">
    <property type="entry name" value="Mercury_reductase_MerA"/>
    <property type="match status" value="1"/>
</dbReference>
<comment type="similarity">
    <text evidence="1">Belongs to the class-I pyridine nucleotide-disulfide oxidoreductase family.</text>
</comment>
<dbReference type="PRINTS" id="PR00411">
    <property type="entry name" value="PNDRDTASEI"/>
</dbReference>
<evidence type="ECO:0000256" key="2">
    <source>
        <dbReference type="ARBA" id="ARBA00022630"/>
    </source>
</evidence>
<dbReference type="InterPro" id="IPR036188">
    <property type="entry name" value="FAD/NAD-bd_sf"/>
</dbReference>
<feature type="binding site" evidence="6">
    <location>
        <position position="73"/>
    </location>
    <ligand>
        <name>FAD</name>
        <dbReference type="ChEBI" id="CHEBI:57692"/>
    </ligand>
</feature>
<dbReference type="AlphaFoldDB" id="A0A5R8WQT1"/>
<evidence type="ECO:0000256" key="1">
    <source>
        <dbReference type="ARBA" id="ARBA00007532"/>
    </source>
</evidence>
<protein>
    <submittedName>
        <fullName evidence="11">Mercuric reductase</fullName>
    </submittedName>
</protein>
<dbReference type="InterPro" id="IPR023753">
    <property type="entry name" value="FAD/NAD-binding_dom"/>
</dbReference>
<reference evidence="11 12" key="1">
    <citation type="submission" date="2019-05" db="EMBL/GenBank/DDBJ databases">
        <title>Hymenobacter edaphi sp. nov., isolated from abandoned arsenic-contaminated farmland soil.</title>
        <authorList>
            <person name="Nie L."/>
        </authorList>
    </citation>
    <scope>NUCLEOTIDE SEQUENCE [LARGE SCALE GENOMIC DNA]</scope>
    <source>
        <strain evidence="11 12">1-3-3-8</strain>
    </source>
</reference>
<keyword evidence="6" id="KW-0520">NAD</keyword>
<dbReference type="GO" id="GO:0003955">
    <property type="term" value="F:NAD(P)H dehydrogenase (quinone) activity"/>
    <property type="evidence" value="ECO:0007669"/>
    <property type="project" value="TreeGrafter"/>
</dbReference>
<dbReference type="EMBL" id="VAJM01000004">
    <property type="protein sequence ID" value="TLM93107.1"/>
    <property type="molecule type" value="Genomic_DNA"/>
</dbReference>
<dbReference type="SUPFAM" id="SSF55424">
    <property type="entry name" value="FAD/NAD-linked reductases, dimerisation (C-terminal) domain"/>
    <property type="match status" value="1"/>
</dbReference>
<evidence type="ECO:0000313" key="11">
    <source>
        <dbReference type="EMBL" id="TLM93107.1"/>
    </source>
</evidence>
<evidence type="ECO:0000259" key="9">
    <source>
        <dbReference type="Pfam" id="PF02852"/>
    </source>
</evidence>
<evidence type="ECO:0000259" key="10">
    <source>
        <dbReference type="Pfam" id="PF07992"/>
    </source>
</evidence>
<evidence type="ECO:0000256" key="3">
    <source>
        <dbReference type="ARBA" id="ARBA00022827"/>
    </source>
</evidence>
<dbReference type="OrthoDB" id="9800167at2"/>
<dbReference type="InterPro" id="IPR016156">
    <property type="entry name" value="FAD/NAD-linked_Rdtase_dimer_sf"/>
</dbReference>
<evidence type="ECO:0000313" key="12">
    <source>
        <dbReference type="Proteomes" id="UP000305517"/>
    </source>
</evidence>
<evidence type="ECO:0000256" key="6">
    <source>
        <dbReference type="PIRSR" id="PIRSR000350-3"/>
    </source>
</evidence>
<feature type="region of interest" description="Disordered" evidence="8">
    <location>
        <begin position="1"/>
        <end position="20"/>
    </location>
</feature>
<keyword evidence="2" id="KW-0285">Flavoprotein</keyword>
<dbReference type="PRINTS" id="PR00368">
    <property type="entry name" value="FADPNR"/>
</dbReference>
<name>A0A5R8WQT1_9BACT</name>
<keyword evidence="6" id="KW-0547">Nucleotide-binding</keyword>
<feature type="binding site" evidence="6">
    <location>
        <position position="337"/>
    </location>
    <ligand>
        <name>FAD</name>
        <dbReference type="ChEBI" id="CHEBI:57692"/>
    </ligand>
</feature>
<sequence length="488" mass="53314">MQGRGPQAPRGVTSAQPHPNMTESERFDAIIIGSGQAGNPLAYALADAGRRVALIESRYLGGSCINYGCSPTKALLAAAHRAHAIRTAGALGLRVPAPEVDMPAVIGRKNRLVELHREGIRKNLTLEHPGITVLHGHAAFVGPRTLLLAPNREIEARRLTAPLIFINTGTVAAWPDIEGIREVGALTNETLLDLPELPEHLIILGGSYIGVEFGQMYRRFGARVTIVDTETRIMSREDEDVQLELQRLLEAEGIEFVLGARARRVSRGADGTLTLTADTRQGERRLRGSHLLVAVGRQPNTESLGLDLAGIDTDEHGYIRADDELRTGVRGVYALGDVKGGPQFTHISYDDYRIVRDRLLHGRRRRTTARPLPYVVFTEPQLGRVGLSEKDAAAQGVTYRVGKLPVYHIGRARETEAPAGFLKVLVGEDDRLLGAAVLSEQGGEIMSMLQIAMAGRLKYQQLQNMVLAHPTWAEALNNVFAKLQKPKT</sequence>
<comment type="caution">
    <text evidence="11">The sequence shown here is derived from an EMBL/GenBank/DDBJ whole genome shotgun (WGS) entry which is preliminary data.</text>
</comment>
<dbReference type="PANTHER" id="PTHR43014">
    <property type="entry name" value="MERCURIC REDUCTASE"/>
    <property type="match status" value="1"/>
</dbReference>
<feature type="domain" description="FAD/NAD(P)-binding" evidence="10">
    <location>
        <begin position="28"/>
        <end position="349"/>
    </location>
</feature>
<dbReference type="SUPFAM" id="SSF51905">
    <property type="entry name" value="FAD/NAD(P)-binding domain"/>
    <property type="match status" value="1"/>
</dbReference>
<evidence type="ECO:0000256" key="7">
    <source>
        <dbReference type="PIRSR" id="PIRSR000350-4"/>
    </source>
</evidence>
<feature type="binding site" evidence="6">
    <location>
        <begin position="205"/>
        <end position="212"/>
    </location>
    <ligand>
        <name>NAD(+)</name>
        <dbReference type="ChEBI" id="CHEBI:57540"/>
    </ligand>
</feature>
<dbReference type="PANTHER" id="PTHR43014:SF2">
    <property type="entry name" value="MERCURIC REDUCTASE"/>
    <property type="match status" value="1"/>
</dbReference>
<dbReference type="FunFam" id="3.30.390.30:FF:000001">
    <property type="entry name" value="Dihydrolipoyl dehydrogenase"/>
    <property type="match status" value="1"/>
</dbReference>
<dbReference type="Pfam" id="PF07992">
    <property type="entry name" value="Pyr_redox_2"/>
    <property type="match status" value="1"/>
</dbReference>
<proteinExistence type="inferred from homology"/>
<keyword evidence="12" id="KW-1185">Reference proteome</keyword>
<evidence type="ECO:0000256" key="4">
    <source>
        <dbReference type="ARBA" id="ARBA00023002"/>
    </source>
</evidence>
<keyword evidence="3 6" id="KW-0274">FAD</keyword>
<feature type="binding site" evidence="6">
    <location>
        <position position="296"/>
    </location>
    <ligand>
        <name>NAD(+)</name>
        <dbReference type="ChEBI" id="CHEBI:57540"/>
    </ligand>
</feature>
<feature type="domain" description="Pyridine nucleotide-disulphide oxidoreductase dimerisation" evidence="9">
    <location>
        <begin position="373"/>
        <end position="478"/>
    </location>
</feature>
<dbReference type="Pfam" id="PF02852">
    <property type="entry name" value="Pyr_redox_dim"/>
    <property type="match status" value="1"/>
</dbReference>
<accession>A0A5R8WQT1</accession>
<evidence type="ECO:0000256" key="5">
    <source>
        <dbReference type="PIRSR" id="PIRSR000350-2"/>
    </source>
</evidence>
<feature type="active site" description="Proton acceptor" evidence="5">
    <location>
        <position position="469"/>
    </location>
</feature>
<dbReference type="InterPro" id="IPR004099">
    <property type="entry name" value="Pyr_nucl-diS_OxRdtase_dimer"/>
</dbReference>
<gene>
    <name evidence="11" type="ORF">FDY95_10770</name>
</gene>
<dbReference type="InterPro" id="IPR001100">
    <property type="entry name" value="Pyr_nuc-diS_OxRdtase"/>
</dbReference>
<dbReference type="Gene3D" id="3.50.50.60">
    <property type="entry name" value="FAD/NAD(P)-binding domain"/>
    <property type="match status" value="2"/>
</dbReference>
<evidence type="ECO:0000256" key="8">
    <source>
        <dbReference type="SAM" id="MobiDB-lite"/>
    </source>
</evidence>
<dbReference type="GO" id="GO:0050660">
    <property type="term" value="F:flavin adenine dinucleotide binding"/>
    <property type="evidence" value="ECO:0007669"/>
    <property type="project" value="TreeGrafter"/>
</dbReference>
<organism evidence="11 12">
    <name type="scientific">Hymenobacter jeollabukensis</name>
    <dbReference type="NCBI Taxonomy" id="2025313"/>
    <lineage>
        <taxon>Bacteria</taxon>
        <taxon>Pseudomonadati</taxon>
        <taxon>Bacteroidota</taxon>
        <taxon>Cytophagia</taxon>
        <taxon>Cytophagales</taxon>
        <taxon>Hymenobacteraceae</taxon>
        <taxon>Hymenobacter</taxon>
    </lineage>
</organism>